<evidence type="ECO:0000256" key="2">
    <source>
        <dbReference type="ARBA" id="ARBA00008335"/>
    </source>
</evidence>
<keyword evidence="11" id="KW-1185">Reference proteome</keyword>
<feature type="transmembrane region" description="Helical" evidence="8">
    <location>
        <begin position="237"/>
        <end position="257"/>
    </location>
</feature>
<dbReference type="CDD" id="cd17324">
    <property type="entry name" value="MFS_NepI_like"/>
    <property type="match status" value="1"/>
</dbReference>
<dbReference type="Pfam" id="PF07690">
    <property type="entry name" value="MFS_1"/>
    <property type="match status" value="1"/>
</dbReference>
<feature type="transmembrane region" description="Helical" evidence="8">
    <location>
        <begin position="176"/>
        <end position="199"/>
    </location>
</feature>
<evidence type="ECO:0000313" key="11">
    <source>
        <dbReference type="Proteomes" id="UP001525379"/>
    </source>
</evidence>
<evidence type="ECO:0000256" key="8">
    <source>
        <dbReference type="SAM" id="Phobius"/>
    </source>
</evidence>
<gene>
    <name evidence="10" type="ORF">M3D15_03255</name>
</gene>
<keyword evidence="5 8" id="KW-0812">Transmembrane</keyword>
<feature type="transmembrane region" description="Helical" evidence="8">
    <location>
        <begin position="329"/>
        <end position="348"/>
    </location>
</feature>
<feature type="transmembrane region" description="Helical" evidence="8">
    <location>
        <begin position="303"/>
        <end position="323"/>
    </location>
</feature>
<name>A0ABT2HVL5_9MICO</name>
<comment type="caution">
    <text evidence="10">The sequence shown here is derived from an EMBL/GenBank/DDBJ whole genome shotgun (WGS) entry which is preliminary data.</text>
</comment>
<evidence type="ECO:0000313" key="10">
    <source>
        <dbReference type="EMBL" id="MCT2042358.1"/>
    </source>
</evidence>
<dbReference type="Gene3D" id="1.20.1250.20">
    <property type="entry name" value="MFS general substrate transporter like domains"/>
    <property type="match status" value="1"/>
</dbReference>
<feature type="transmembrane region" description="Helical" evidence="8">
    <location>
        <begin position="62"/>
        <end position="80"/>
    </location>
</feature>
<evidence type="ECO:0000256" key="5">
    <source>
        <dbReference type="ARBA" id="ARBA00022692"/>
    </source>
</evidence>
<evidence type="ECO:0000256" key="4">
    <source>
        <dbReference type="ARBA" id="ARBA00022475"/>
    </source>
</evidence>
<feature type="domain" description="Major facilitator superfamily (MFS) profile" evidence="9">
    <location>
        <begin position="22"/>
        <end position="413"/>
    </location>
</feature>
<proteinExistence type="inferred from homology"/>
<evidence type="ECO:0000259" key="9">
    <source>
        <dbReference type="PROSITE" id="PS50850"/>
    </source>
</evidence>
<keyword evidence="6 8" id="KW-1133">Transmembrane helix</keyword>
<comment type="similarity">
    <text evidence="2">Belongs to the major facilitator superfamily.</text>
</comment>
<reference evidence="10 11" key="1">
    <citation type="submission" date="2022-04" db="EMBL/GenBank/DDBJ databases">
        <title>Human microbiome associated bacterial genomes.</title>
        <authorList>
            <person name="Sandstrom S."/>
            <person name="Salamzade R."/>
            <person name="Kalan L.R."/>
        </authorList>
    </citation>
    <scope>NUCLEOTIDE SEQUENCE [LARGE SCALE GENOMIC DNA]</scope>
    <source>
        <strain evidence="11">p3-SID1799</strain>
    </source>
</reference>
<dbReference type="PANTHER" id="PTHR43271:SF1">
    <property type="entry name" value="INNER MEMBRANE TRANSPORT PROTEIN YNFM"/>
    <property type="match status" value="1"/>
</dbReference>
<dbReference type="Proteomes" id="UP001525379">
    <property type="component" value="Unassembled WGS sequence"/>
</dbReference>
<dbReference type="InterPro" id="IPR020846">
    <property type="entry name" value="MFS_dom"/>
</dbReference>
<dbReference type="PANTHER" id="PTHR43271">
    <property type="entry name" value="BLL2771 PROTEIN"/>
    <property type="match status" value="1"/>
</dbReference>
<feature type="transmembrane region" description="Helical" evidence="8">
    <location>
        <begin position="269"/>
        <end position="291"/>
    </location>
</feature>
<keyword evidence="4" id="KW-1003">Cell membrane</keyword>
<accession>A0ABT2HVL5</accession>
<feature type="transmembrane region" description="Helical" evidence="8">
    <location>
        <begin position="92"/>
        <end position="113"/>
    </location>
</feature>
<dbReference type="InterPro" id="IPR036259">
    <property type="entry name" value="MFS_trans_sf"/>
</dbReference>
<evidence type="ECO:0000256" key="3">
    <source>
        <dbReference type="ARBA" id="ARBA00022448"/>
    </source>
</evidence>
<dbReference type="EMBL" id="JALXSQ010000008">
    <property type="protein sequence ID" value="MCT2042358.1"/>
    <property type="molecule type" value="Genomic_DNA"/>
</dbReference>
<evidence type="ECO:0000256" key="6">
    <source>
        <dbReference type="ARBA" id="ARBA00022989"/>
    </source>
</evidence>
<feature type="transmembrane region" description="Helical" evidence="8">
    <location>
        <begin position="389"/>
        <end position="408"/>
    </location>
</feature>
<comment type="subcellular location">
    <subcellularLocation>
        <location evidence="1">Cell membrane</location>
        <topology evidence="1">Multi-pass membrane protein</topology>
    </subcellularLocation>
</comment>
<protein>
    <submittedName>
        <fullName evidence="10">MFS transporter</fullName>
    </submittedName>
</protein>
<organism evidence="10 11">
    <name type="scientific">Pseudoclavibacter albus</name>
    <dbReference type="NCBI Taxonomy" id="272241"/>
    <lineage>
        <taxon>Bacteria</taxon>
        <taxon>Bacillati</taxon>
        <taxon>Actinomycetota</taxon>
        <taxon>Actinomycetes</taxon>
        <taxon>Micrococcales</taxon>
        <taxon>Microbacteriaceae</taxon>
        <taxon>Pseudoclavibacter</taxon>
    </lineage>
</organism>
<evidence type="ECO:0000256" key="1">
    <source>
        <dbReference type="ARBA" id="ARBA00004651"/>
    </source>
</evidence>
<keyword evidence="3" id="KW-0813">Transport</keyword>
<dbReference type="SUPFAM" id="SSF103473">
    <property type="entry name" value="MFS general substrate transporter"/>
    <property type="match status" value="1"/>
</dbReference>
<dbReference type="RefSeq" id="WP_260103904.1">
    <property type="nucleotide sequence ID" value="NZ_JALXSQ010000008.1"/>
</dbReference>
<sequence length="426" mass="44996">MTNALPRPDDGAWLGHERPSRAYQRIMLGMFCGGFAIFAQLYSPQAVLPEISAAFTVDAPRAALMVSMGTLGVALSVLPWSLIADRIGRVRAMAWSICLAVLFSILTVTMPNFEFSLAARLLEGLAMGGVPAVAHAYLNEELHPSAAPAGAGVFVSGNTAGGMFGRLIAAPIGEHFGWQFGSLAVTAVAAVTAVLFLILTPPAKGFTPPPRDEHRFRDALREALTNIRSHLRSRRLVVLYTLGFMLMGGFVATYNYLGYRLTAPPYDLPSWVVAFVFLAYLAGTVSSPIAGRYAAAKGRKRTVLIGCAIMAVGMLITLGAPLWMVVVGLLVLTAGLFAAHSVASGWAGSAARTGKAQSTALYNLGYYAGSSTFGFIGGIAFIALGWPGLVLVVLGLVSASVALTLLVLPWRPKGFVLGDHLPEGRD</sequence>
<dbReference type="PROSITE" id="PS50850">
    <property type="entry name" value="MFS"/>
    <property type="match status" value="1"/>
</dbReference>
<evidence type="ECO:0000256" key="7">
    <source>
        <dbReference type="ARBA" id="ARBA00023136"/>
    </source>
</evidence>
<dbReference type="InterPro" id="IPR011701">
    <property type="entry name" value="MFS"/>
</dbReference>
<feature type="transmembrane region" description="Helical" evidence="8">
    <location>
        <begin position="26"/>
        <end position="42"/>
    </location>
</feature>
<keyword evidence="7 8" id="KW-0472">Membrane</keyword>
<feature type="transmembrane region" description="Helical" evidence="8">
    <location>
        <begin position="360"/>
        <end position="383"/>
    </location>
</feature>